<gene>
    <name evidence="3" type="ORF">SLS58_008722</name>
</gene>
<dbReference type="InterPro" id="IPR036047">
    <property type="entry name" value="F-box-like_dom_sf"/>
</dbReference>
<comment type="caution">
    <text evidence="3">The sequence shown here is derived from an EMBL/GenBank/DDBJ whole genome shotgun (WGS) entry which is preliminary data.</text>
</comment>
<keyword evidence="1" id="KW-0472">Membrane</keyword>
<feature type="transmembrane region" description="Helical" evidence="1">
    <location>
        <begin position="41"/>
        <end position="65"/>
    </location>
</feature>
<dbReference type="InterPro" id="IPR001810">
    <property type="entry name" value="F-box_dom"/>
</dbReference>
<feature type="domain" description="F-box" evidence="2">
    <location>
        <begin position="97"/>
        <end position="133"/>
    </location>
</feature>
<reference evidence="3 4" key="1">
    <citation type="journal article" date="2023" name="Plant Dis.">
        <title>First Report of Diplodia intermedia Causing Canker and Dieback Diseases on Apple Trees in Canada.</title>
        <authorList>
            <person name="Ellouze W."/>
            <person name="Ilyukhin E."/>
            <person name="Sulman M."/>
            <person name="Ali S."/>
        </authorList>
    </citation>
    <scope>NUCLEOTIDE SEQUENCE [LARGE SCALE GENOMIC DNA]</scope>
    <source>
        <strain evidence="3 4">M45-28</strain>
    </source>
</reference>
<dbReference type="Proteomes" id="UP001521184">
    <property type="component" value="Unassembled WGS sequence"/>
</dbReference>
<dbReference type="SUPFAM" id="SSF81383">
    <property type="entry name" value="F-box domain"/>
    <property type="match status" value="1"/>
</dbReference>
<sequence>MDDAGLKLYLAFCVIACNAIVVVGFTLLLNAPDSDTIPPALWAFLVLIYAIPCLVGTLMFAWFVMEDIQALTQKLRRWAAVRAPKRLSSHLPRTQEETGVARLPNELLLAVVAHLPGADALALRATCRRLHRLYYPHAATLDDRADLAARCRRDDFARACGADRAGALKRGLLVCSYCRATHPCKHFAAHERGRPLERRRCLGATTGVALCPHRVVRHEQLLAAAKSPPTLTNEGRLGPMLRCEPCDAEAWTHRSDATLKRTYFRMQVPRYSTMPRPTLAAAVAASGGPICAHMDSAEVARRFPDSWLRVPWDGSAAGSDAVRCDEIGCRARLKLERELQPRGEGGVTAVVIAMKSERWLLLATKTGAVHEDWMNACIEASSGTVGRLRS</sequence>
<dbReference type="EMBL" id="JAKEKT020000076">
    <property type="protein sequence ID" value="KAL1638690.1"/>
    <property type="molecule type" value="Genomic_DNA"/>
</dbReference>
<feature type="transmembrane region" description="Helical" evidence="1">
    <location>
        <begin position="6"/>
        <end position="29"/>
    </location>
</feature>
<proteinExistence type="predicted"/>
<evidence type="ECO:0000313" key="4">
    <source>
        <dbReference type="Proteomes" id="UP001521184"/>
    </source>
</evidence>
<evidence type="ECO:0000259" key="2">
    <source>
        <dbReference type="PROSITE" id="PS50181"/>
    </source>
</evidence>
<dbReference type="Pfam" id="PF12937">
    <property type="entry name" value="F-box-like"/>
    <property type="match status" value="1"/>
</dbReference>
<keyword evidence="1" id="KW-1133">Transmembrane helix</keyword>
<protein>
    <recommendedName>
        <fullName evidence="2">F-box domain-containing protein</fullName>
    </recommendedName>
</protein>
<dbReference type="PROSITE" id="PS50181">
    <property type="entry name" value="FBOX"/>
    <property type="match status" value="1"/>
</dbReference>
<organism evidence="3 4">
    <name type="scientific">Diplodia intermedia</name>
    <dbReference type="NCBI Taxonomy" id="856260"/>
    <lineage>
        <taxon>Eukaryota</taxon>
        <taxon>Fungi</taxon>
        <taxon>Dikarya</taxon>
        <taxon>Ascomycota</taxon>
        <taxon>Pezizomycotina</taxon>
        <taxon>Dothideomycetes</taxon>
        <taxon>Dothideomycetes incertae sedis</taxon>
        <taxon>Botryosphaeriales</taxon>
        <taxon>Botryosphaeriaceae</taxon>
        <taxon>Diplodia</taxon>
    </lineage>
</organism>
<name>A0ABR3TGQ0_9PEZI</name>
<dbReference type="CDD" id="cd09917">
    <property type="entry name" value="F-box_SF"/>
    <property type="match status" value="1"/>
</dbReference>
<keyword evidence="1" id="KW-0812">Transmembrane</keyword>
<evidence type="ECO:0000256" key="1">
    <source>
        <dbReference type="SAM" id="Phobius"/>
    </source>
</evidence>
<keyword evidence="4" id="KW-1185">Reference proteome</keyword>
<accession>A0ABR3TGQ0</accession>
<evidence type="ECO:0000313" key="3">
    <source>
        <dbReference type="EMBL" id="KAL1638690.1"/>
    </source>
</evidence>